<sequence length="337" mass="37900">MKPIVIAFCSRSFARRSLLQCLNRSPRWNPSRNVGHFVIDQKTKKSKLDWGYCLGNGPATWSRDFPAADGDKQSPVDILESDPDKGRIVKKEGLPGLTWTYSPVATPLVMNTGQGWRLLTSGLRRGKPAGVVSGGPLSGEYQLEQIHMHWGSTANEGSEHTIDSEPYCGEVHLVHYNAQKYTTFDEAVDKPYGLAVLGVLLKVDNSYFHPELQKVAEAVDTIMYRGMKTDLFRPVDPERMIPGGPYWSYEGSLTQPPCFESVHWIVFKEHQLVHPEQLEAFRRLRMYAHDEPVPDNEFGGKVLANWRPTCPLGERTILNCGCSAERQPRTMASTGRK</sequence>
<reference evidence="9" key="1">
    <citation type="submission" date="2020-11" db="EMBL/GenBank/DDBJ databases">
        <authorList>
            <person name="Tran Van P."/>
        </authorList>
    </citation>
    <scope>NUCLEOTIDE SEQUENCE</scope>
</reference>
<comment type="function">
    <text evidence="8">Reversible hydration of carbon dioxide.</text>
</comment>
<keyword evidence="6 8" id="KW-0456">Lyase</keyword>
<dbReference type="OrthoDB" id="429145at2759"/>
<keyword evidence="4 8" id="KW-0479">Metal-binding</keyword>
<dbReference type="InterPro" id="IPR036398">
    <property type="entry name" value="CA_dom_sf"/>
</dbReference>
<comment type="similarity">
    <text evidence="2 8">Belongs to the alpha-carbonic anhydrase family.</text>
</comment>
<dbReference type="Pfam" id="PF00194">
    <property type="entry name" value="Carb_anhydrase"/>
    <property type="match status" value="1"/>
</dbReference>
<proteinExistence type="inferred from homology"/>
<name>A0A7R8ZMP7_9CRUS</name>
<evidence type="ECO:0000256" key="1">
    <source>
        <dbReference type="ARBA" id="ARBA00001947"/>
    </source>
</evidence>
<dbReference type="GO" id="GO:0008270">
    <property type="term" value="F:zinc ion binding"/>
    <property type="evidence" value="ECO:0007669"/>
    <property type="project" value="UniProtKB-UniRule"/>
</dbReference>
<gene>
    <name evidence="9" type="ORF">CTOB1V02_LOCUS3031</name>
</gene>
<dbReference type="EC" id="4.2.1.1" evidence="3 8"/>
<dbReference type="InterPro" id="IPR018338">
    <property type="entry name" value="Carbonic_anhydrase_a-class_CS"/>
</dbReference>
<comment type="cofactor">
    <cofactor evidence="1 8">
        <name>Zn(2+)</name>
        <dbReference type="ChEBI" id="CHEBI:29105"/>
    </cofactor>
</comment>
<evidence type="ECO:0000256" key="7">
    <source>
        <dbReference type="ARBA" id="ARBA00048348"/>
    </source>
</evidence>
<protein>
    <recommendedName>
        <fullName evidence="3 8">Carbonic anhydrase</fullName>
        <ecNumber evidence="3 8">4.2.1.1</ecNumber>
    </recommendedName>
</protein>
<accession>A0A7R8ZMP7</accession>
<comment type="catalytic activity">
    <reaction evidence="7 8">
        <text>hydrogencarbonate + H(+) = CO2 + H2O</text>
        <dbReference type="Rhea" id="RHEA:10748"/>
        <dbReference type="ChEBI" id="CHEBI:15377"/>
        <dbReference type="ChEBI" id="CHEBI:15378"/>
        <dbReference type="ChEBI" id="CHEBI:16526"/>
        <dbReference type="ChEBI" id="CHEBI:17544"/>
        <dbReference type="EC" id="4.2.1.1"/>
    </reaction>
</comment>
<evidence type="ECO:0000256" key="5">
    <source>
        <dbReference type="ARBA" id="ARBA00022833"/>
    </source>
</evidence>
<evidence type="ECO:0000256" key="2">
    <source>
        <dbReference type="ARBA" id="ARBA00010718"/>
    </source>
</evidence>
<dbReference type="PROSITE" id="PS51144">
    <property type="entry name" value="ALPHA_CA_2"/>
    <property type="match status" value="1"/>
</dbReference>
<dbReference type="InterPro" id="IPR001148">
    <property type="entry name" value="CA_dom"/>
</dbReference>
<evidence type="ECO:0000256" key="4">
    <source>
        <dbReference type="ARBA" id="ARBA00022723"/>
    </source>
</evidence>
<dbReference type="Gene3D" id="3.10.200.10">
    <property type="entry name" value="Alpha carbonic anhydrase"/>
    <property type="match status" value="1"/>
</dbReference>
<evidence type="ECO:0000256" key="8">
    <source>
        <dbReference type="RuleBase" id="RU367011"/>
    </source>
</evidence>
<dbReference type="GO" id="GO:0005737">
    <property type="term" value="C:cytoplasm"/>
    <property type="evidence" value="ECO:0007669"/>
    <property type="project" value="TreeGrafter"/>
</dbReference>
<dbReference type="AlphaFoldDB" id="A0A7R8ZMP7"/>
<dbReference type="PANTHER" id="PTHR18952">
    <property type="entry name" value="CARBONIC ANHYDRASE"/>
    <property type="match status" value="1"/>
</dbReference>
<dbReference type="SUPFAM" id="SSF51069">
    <property type="entry name" value="Carbonic anhydrase"/>
    <property type="match status" value="1"/>
</dbReference>
<evidence type="ECO:0000256" key="3">
    <source>
        <dbReference type="ARBA" id="ARBA00012925"/>
    </source>
</evidence>
<dbReference type="CDD" id="cd00326">
    <property type="entry name" value="alpha_CA"/>
    <property type="match status" value="1"/>
</dbReference>
<evidence type="ECO:0000256" key="6">
    <source>
        <dbReference type="ARBA" id="ARBA00023239"/>
    </source>
</evidence>
<dbReference type="GO" id="GO:0004089">
    <property type="term" value="F:carbonate dehydratase activity"/>
    <property type="evidence" value="ECO:0007669"/>
    <property type="project" value="UniProtKB-UniRule"/>
</dbReference>
<dbReference type="EMBL" id="OB660497">
    <property type="protein sequence ID" value="CAD7225083.1"/>
    <property type="molecule type" value="Genomic_DNA"/>
</dbReference>
<dbReference type="SMART" id="SM01057">
    <property type="entry name" value="Carb_anhydrase"/>
    <property type="match status" value="1"/>
</dbReference>
<dbReference type="PANTHER" id="PTHR18952:SF141">
    <property type="entry name" value="CARBONIC ANHYDRASE"/>
    <property type="match status" value="1"/>
</dbReference>
<dbReference type="InterPro" id="IPR023561">
    <property type="entry name" value="Carbonic_anhydrase_a-class"/>
</dbReference>
<dbReference type="PROSITE" id="PS00162">
    <property type="entry name" value="ALPHA_CA_1"/>
    <property type="match status" value="1"/>
</dbReference>
<organism evidence="9">
    <name type="scientific">Cyprideis torosa</name>
    <dbReference type="NCBI Taxonomy" id="163714"/>
    <lineage>
        <taxon>Eukaryota</taxon>
        <taxon>Metazoa</taxon>
        <taxon>Ecdysozoa</taxon>
        <taxon>Arthropoda</taxon>
        <taxon>Crustacea</taxon>
        <taxon>Oligostraca</taxon>
        <taxon>Ostracoda</taxon>
        <taxon>Podocopa</taxon>
        <taxon>Podocopida</taxon>
        <taxon>Cytherocopina</taxon>
        <taxon>Cytheroidea</taxon>
        <taxon>Cytherideidae</taxon>
        <taxon>Cyprideis</taxon>
    </lineage>
</organism>
<evidence type="ECO:0000313" key="9">
    <source>
        <dbReference type="EMBL" id="CAD7225083.1"/>
    </source>
</evidence>
<keyword evidence="5 8" id="KW-0862">Zinc</keyword>